<evidence type="ECO:0000313" key="1">
    <source>
        <dbReference type="EMBL" id="KAG5626108.1"/>
    </source>
</evidence>
<gene>
    <name evidence="1" type="ORF">H5410_011326</name>
</gene>
<organism evidence="1 2">
    <name type="scientific">Solanum commersonii</name>
    <name type="common">Commerson's wild potato</name>
    <name type="synonym">Commerson's nightshade</name>
    <dbReference type="NCBI Taxonomy" id="4109"/>
    <lineage>
        <taxon>Eukaryota</taxon>
        <taxon>Viridiplantae</taxon>
        <taxon>Streptophyta</taxon>
        <taxon>Embryophyta</taxon>
        <taxon>Tracheophyta</taxon>
        <taxon>Spermatophyta</taxon>
        <taxon>Magnoliopsida</taxon>
        <taxon>eudicotyledons</taxon>
        <taxon>Gunneridae</taxon>
        <taxon>Pentapetalae</taxon>
        <taxon>asterids</taxon>
        <taxon>lamiids</taxon>
        <taxon>Solanales</taxon>
        <taxon>Solanaceae</taxon>
        <taxon>Solanoideae</taxon>
        <taxon>Solaneae</taxon>
        <taxon>Solanum</taxon>
    </lineage>
</organism>
<comment type="caution">
    <text evidence="1">The sequence shown here is derived from an EMBL/GenBank/DDBJ whole genome shotgun (WGS) entry which is preliminary data.</text>
</comment>
<reference evidence="1 2" key="1">
    <citation type="submission" date="2020-09" db="EMBL/GenBank/DDBJ databases">
        <title>De no assembly of potato wild relative species, Solanum commersonii.</title>
        <authorList>
            <person name="Cho K."/>
        </authorList>
    </citation>
    <scope>NUCLEOTIDE SEQUENCE [LARGE SCALE GENOMIC DNA]</scope>
    <source>
        <strain evidence="1">LZ3.2</strain>
        <tissue evidence="1">Leaf</tissue>
    </source>
</reference>
<accession>A0A9J6AP21</accession>
<name>A0A9J6AP21_SOLCO</name>
<dbReference type="Proteomes" id="UP000824120">
    <property type="component" value="Chromosome 2"/>
</dbReference>
<proteinExistence type="predicted"/>
<dbReference type="AlphaFoldDB" id="A0A9J6AP21"/>
<keyword evidence="2" id="KW-1185">Reference proteome</keyword>
<dbReference type="EMBL" id="JACXVP010000002">
    <property type="protein sequence ID" value="KAG5626108.1"/>
    <property type="molecule type" value="Genomic_DNA"/>
</dbReference>
<dbReference type="OrthoDB" id="1938246at2759"/>
<protein>
    <submittedName>
        <fullName evidence="1">Uncharacterized protein</fullName>
    </submittedName>
</protein>
<evidence type="ECO:0000313" key="2">
    <source>
        <dbReference type="Proteomes" id="UP000824120"/>
    </source>
</evidence>
<sequence length="298" mass="34582">MRQRRPNQIYLSDTCDPGIVSGLRGARLSNSQQLIGKMPVGSKDKELLIWDGIIQRSEKKLAIWKSQILVLEKFNKPRRDFLWFGNKERKGYYLVSWETVQLPKLSVSLDEMAVEICGRRTSSLEISYTSQVWPGLPMQSNIILAESWANGWDISFMRHFNDWEINRVAQLLHVINEFNYFAARPDTVPWVHSEDGRFTFNKLYKKELKLSKALDWLDGNMYGQAKHQPRSNVVYVAESGEEEVKAKKSGGELFQRAYGGQYGRKEMEDAMRTNQTPYRKLKKIVVLHICIFGVNRNV</sequence>